<dbReference type="Proteomes" id="UP000305675">
    <property type="component" value="Unassembled WGS sequence"/>
</dbReference>
<evidence type="ECO:0000259" key="2">
    <source>
        <dbReference type="PROSITE" id="PS51724"/>
    </source>
</evidence>
<reference evidence="3 4" key="1">
    <citation type="submission" date="2019-04" db="EMBL/GenBank/DDBJ databases">
        <authorList>
            <person name="Hwang J.C."/>
        </authorList>
    </citation>
    <scope>NUCLEOTIDE SEQUENCE [LARGE SCALE GENOMIC DNA]</scope>
    <source>
        <strain evidence="3 4">IMCC35002</strain>
    </source>
</reference>
<organism evidence="3 4">
    <name type="scientific">Ferrimonas aestuarii</name>
    <dbReference type="NCBI Taxonomy" id="2569539"/>
    <lineage>
        <taxon>Bacteria</taxon>
        <taxon>Pseudomonadati</taxon>
        <taxon>Pseudomonadota</taxon>
        <taxon>Gammaproteobacteria</taxon>
        <taxon>Alteromonadales</taxon>
        <taxon>Ferrimonadaceae</taxon>
        <taxon>Ferrimonas</taxon>
    </lineage>
</organism>
<comment type="caution">
    <text evidence="3">The sequence shown here is derived from an EMBL/GenBank/DDBJ whole genome shotgun (WGS) entry which is preliminary data.</text>
</comment>
<accession>A0A4U1BNT9</accession>
<dbReference type="EMBL" id="SWCJ01000010">
    <property type="protein sequence ID" value="TKB53927.1"/>
    <property type="molecule type" value="Genomic_DNA"/>
</dbReference>
<dbReference type="RefSeq" id="WP_136863909.1">
    <property type="nucleotide sequence ID" value="NZ_SWCJ01000010.1"/>
</dbReference>
<feature type="compositionally biased region" description="Basic and acidic residues" evidence="1">
    <location>
        <begin position="63"/>
        <end position="76"/>
    </location>
</feature>
<dbReference type="PROSITE" id="PS51724">
    <property type="entry name" value="SPOR"/>
    <property type="match status" value="1"/>
</dbReference>
<dbReference type="PANTHER" id="PTHR38687">
    <property type="entry name" value="CELL DIVISION PROTEIN DEDD-RELATED"/>
    <property type="match status" value="1"/>
</dbReference>
<dbReference type="GO" id="GO:0032506">
    <property type="term" value="P:cytokinetic process"/>
    <property type="evidence" value="ECO:0007669"/>
    <property type="project" value="TreeGrafter"/>
</dbReference>
<dbReference type="OrthoDB" id="7069135at2"/>
<dbReference type="SUPFAM" id="SSF110997">
    <property type="entry name" value="Sporulation related repeat"/>
    <property type="match status" value="1"/>
</dbReference>
<dbReference type="GO" id="GO:0032153">
    <property type="term" value="C:cell division site"/>
    <property type="evidence" value="ECO:0007669"/>
    <property type="project" value="TreeGrafter"/>
</dbReference>
<dbReference type="Pfam" id="PF05036">
    <property type="entry name" value="SPOR"/>
    <property type="match status" value="1"/>
</dbReference>
<keyword evidence="4" id="KW-1185">Reference proteome</keyword>
<evidence type="ECO:0000313" key="3">
    <source>
        <dbReference type="EMBL" id="TKB53927.1"/>
    </source>
</evidence>
<sequence length="193" mass="21348">MSDQLKNRIVGTLVLTALAVIFLPNLLDGEKTRVEENFATIPLRPAQLPEPVPEQAFTAIQEDDNHSSEPKPEPKADVAQTQPVKPAEQTAKVAAEKVKPQTKPEPKPQPLKQGWTLQVGTFKNADNVTKLVASLREQGFRAYTIPAKPKQGQLNRVFVGPDISKAKLQKEQQRLAKTNKLNASLVRYKATDI</sequence>
<feature type="domain" description="SPOR" evidence="2">
    <location>
        <begin position="109"/>
        <end position="188"/>
    </location>
</feature>
<dbReference type="Gene3D" id="3.30.70.1070">
    <property type="entry name" value="Sporulation related repeat"/>
    <property type="match status" value="1"/>
</dbReference>
<proteinExistence type="predicted"/>
<evidence type="ECO:0000313" key="4">
    <source>
        <dbReference type="Proteomes" id="UP000305675"/>
    </source>
</evidence>
<evidence type="ECO:0000256" key="1">
    <source>
        <dbReference type="SAM" id="MobiDB-lite"/>
    </source>
</evidence>
<feature type="compositionally biased region" description="Basic and acidic residues" evidence="1">
    <location>
        <begin position="94"/>
        <end position="106"/>
    </location>
</feature>
<dbReference type="GO" id="GO:0042834">
    <property type="term" value="F:peptidoglycan binding"/>
    <property type="evidence" value="ECO:0007669"/>
    <property type="project" value="InterPro"/>
</dbReference>
<gene>
    <name evidence="3" type="ORF">FCL42_13295</name>
</gene>
<dbReference type="InterPro" id="IPR052521">
    <property type="entry name" value="Cell_div_SPOR-domain"/>
</dbReference>
<dbReference type="InterPro" id="IPR007730">
    <property type="entry name" value="SPOR-like_dom"/>
</dbReference>
<dbReference type="GO" id="GO:0030428">
    <property type="term" value="C:cell septum"/>
    <property type="evidence" value="ECO:0007669"/>
    <property type="project" value="TreeGrafter"/>
</dbReference>
<feature type="region of interest" description="Disordered" evidence="1">
    <location>
        <begin position="58"/>
        <end position="113"/>
    </location>
</feature>
<dbReference type="AlphaFoldDB" id="A0A4U1BNT9"/>
<protein>
    <submittedName>
        <fullName evidence="3">SPOR domain-containing protein</fullName>
    </submittedName>
</protein>
<dbReference type="InterPro" id="IPR036680">
    <property type="entry name" value="SPOR-like_sf"/>
</dbReference>
<name>A0A4U1BNT9_9GAMM</name>
<dbReference type="PANTHER" id="PTHR38687:SF1">
    <property type="entry name" value="CELL DIVISION PROTEIN DEDD"/>
    <property type="match status" value="1"/>
</dbReference>